<evidence type="ECO:0000313" key="8">
    <source>
        <dbReference type="EMBL" id="QPJ61551.1"/>
    </source>
</evidence>
<keyword evidence="6" id="KW-0464">Manganese</keyword>
<evidence type="ECO:0000256" key="6">
    <source>
        <dbReference type="ARBA" id="ARBA00023211"/>
    </source>
</evidence>
<dbReference type="InterPro" id="IPR000086">
    <property type="entry name" value="NUDIX_hydrolase_dom"/>
</dbReference>
<accession>A0A7T0BVE6</accession>
<dbReference type="KEGG" id="nli:G3M70_06480"/>
<dbReference type="SUPFAM" id="SSF55811">
    <property type="entry name" value="Nudix"/>
    <property type="match status" value="1"/>
</dbReference>
<evidence type="ECO:0000256" key="5">
    <source>
        <dbReference type="ARBA" id="ARBA00022842"/>
    </source>
</evidence>
<dbReference type="AlphaFoldDB" id="A0A7T0BVE6"/>
<dbReference type="Proteomes" id="UP000594688">
    <property type="component" value="Chromosome"/>
</dbReference>
<protein>
    <submittedName>
        <fullName evidence="8">CoA pyrophosphatase</fullName>
    </submittedName>
</protein>
<keyword evidence="4" id="KW-0378">Hydrolase</keyword>
<evidence type="ECO:0000313" key="9">
    <source>
        <dbReference type="Proteomes" id="UP000594688"/>
    </source>
</evidence>
<gene>
    <name evidence="8" type="ORF">G3M70_06480</name>
</gene>
<proteinExistence type="predicted"/>
<sequence length="182" mass="20658">MNLELIMSRLVSEHPVEIENSVTPHPQLAAVLVTLFHKSGKPHVLLIRRSGNLRSHAGEISFPGGVYENADESLLNTALRETHEEVGLELQEENVVGRLPTVFTLTEFNVSPFLTFQVSLPRLKPNPGEVDEIIEAPLAPLFSTMQRDVGFRPEQDMWECWFREHRIWGATARILRHISGYI</sequence>
<dbReference type="GO" id="GO:0046872">
    <property type="term" value="F:metal ion binding"/>
    <property type="evidence" value="ECO:0007669"/>
    <property type="project" value="UniProtKB-KW"/>
</dbReference>
<evidence type="ECO:0000256" key="1">
    <source>
        <dbReference type="ARBA" id="ARBA00001936"/>
    </source>
</evidence>
<evidence type="ECO:0000256" key="4">
    <source>
        <dbReference type="ARBA" id="ARBA00022801"/>
    </source>
</evidence>
<dbReference type="InterPro" id="IPR045121">
    <property type="entry name" value="CoAse"/>
</dbReference>
<dbReference type="InterPro" id="IPR015797">
    <property type="entry name" value="NUDIX_hydrolase-like_dom_sf"/>
</dbReference>
<comment type="cofactor">
    <cofactor evidence="1">
        <name>Mn(2+)</name>
        <dbReference type="ChEBI" id="CHEBI:29035"/>
    </cofactor>
</comment>
<dbReference type="GO" id="GO:0010945">
    <property type="term" value="F:coenzyme A diphosphatase activity"/>
    <property type="evidence" value="ECO:0007669"/>
    <property type="project" value="InterPro"/>
</dbReference>
<comment type="cofactor">
    <cofactor evidence="2">
        <name>Mg(2+)</name>
        <dbReference type="ChEBI" id="CHEBI:18420"/>
    </cofactor>
</comment>
<evidence type="ECO:0000256" key="3">
    <source>
        <dbReference type="ARBA" id="ARBA00022723"/>
    </source>
</evidence>
<dbReference type="CDD" id="cd03426">
    <property type="entry name" value="NUDIX_CoAse_Nudt7"/>
    <property type="match status" value="1"/>
</dbReference>
<dbReference type="Gene3D" id="3.90.79.10">
    <property type="entry name" value="Nucleoside Triphosphate Pyrophosphohydrolase"/>
    <property type="match status" value="1"/>
</dbReference>
<organism evidence="8 9">
    <name type="scientific">Candidatus Nitronauta litoralis</name>
    <dbReference type="NCBI Taxonomy" id="2705533"/>
    <lineage>
        <taxon>Bacteria</taxon>
        <taxon>Pseudomonadati</taxon>
        <taxon>Nitrospinota/Tectimicrobiota group</taxon>
        <taxon>Nitrospinota</taxon>
        <taxon>Nitrospinia</taxon>
        <taxon>Nitrospinales</taxon>
        <taxon>Nitrospinaceae</taxon>
        <taxon>Candidatus Nitronauta</taxon>
    </lineage>
</organism>
<dbReference type="PANTHER" id="PTHR12992">
    <property type="entry name" value="NUDIX HYDROLASE"/>
    <property type="match status" value="1"/>
</dbReference>
<dbReference type="EMBL" id="CP048685">
    <property type="protein sequence ID" value="QPJ61551.1"/>
    <property type="molecule type" value="Genomic_DNA"/>
</dbReference>
<keyword evidence="3" id="KW-0479">Metal-binding</keyword>
<keyword evidence="5" id="KW-0460">Magnesium</keyword>
<dbReference type="PANTHER" id="PTHR12992:SF11">
    <property type="entry name" value="MITOCHONDRIAL COENZYME A DIPHOSPHATASE NUDT8"/>
    <property type="match status" value="1"/>
</dbReference>
<dbReference type="Pfam" id="PF00293">
    <property type="entry name" value="NUDIX"/>
    <property type="match status" value="1"/>
</dbReference>
<evidence type="ECO:0000259" key="7">
    <source>
        <dbReference type="PROSITE" id="PS51462"/>
    </source>
</evidence>
<evidence type="ECO:0000256" key="2">
    <source>
        <dbReference type="ARBA" id="ARBA00001946"/>
    </source>
</evidence>
<reference evidence="8 9" key="1">
    <citation type="submission" date="2020-02" db="EMBL/GenBank/DDBJ databases">
        <title>Genomic and physiological characterization of two novel Nitrospinaceae genera.</title>
        <authorList>
            <person name="Mueller A.J."/>
            <person name="Jung M.-Y."/>
            <person name="Strachan C.R."/>
            <person name="Herbold C.W."/>
            <person name="Kirkegaard R.H."/>
            <person name="Daims H."/>
        </authorList>
    </citation>
    <scope>NUCLEOTIDE SEQUENCE [LARGE SCALE GENOMIC DNA]</scope>
    <source>
        <strain evidence="8">EB</strain>
    </source>
</reference>
<feature type="domain" description="Nudix hydrolase" evidence="7">
    <location>
        <begin position="26"/>
        <end position="159"/>
    </location>
</feature>
<name>A0A7T0BVE6_9BACT</name>
<dbReference type="PROSITE" id="PS51462">
    <property type="entry name" value="NUDIX"/>
    <property type="match status" value="1"/>
</dbReference>